<organism evidence="1 2">
    <name type="scientific">Stieleria magnilauensis</name>
    <dbReference type="NCBI Taxonomy" id="2527963"/>
    <lineage>
        <taxon>Bacteria</taxon>
        <taxon>Pseudomonadati</taxon>
        <taxon>Planctomycetota</taxon>
        <taxon>Planctomycetia</taxon>
        <taxon>Pirellulales</taxon>
        <taxon>Pirellulaceae</taxon>
        <taxon>Stieleria</taxon>
    </lineage>
</organism>
<protein>
    <submittedName>
        <fullName evidence="1">Uncharacterized protein</fullName>
    </submittedName>
</protein>
<dbReference type="EMBL" id="CP036432">
    <property type="protein sequence ID" value="QDV86065.1"/>
    <property type="molecule type" value="Genomic_DNA"/>
</dbReference>
<evidence type="ECO:0000313" key="2">
    <source>
        <dbReference type="Proteomes" id="UP000318081"/>
    </source>
</evidence>
<dbReference type="Proteomes" id="UP000318081">
    <property type="component" value="Chromosome"/>
</dbReference>
<gene>
    <name evidence="1" type="ORF">TBK1r_50830</name>
</gene>
<sequence length="129" mass="14501">MRRAILKRLMQGRRLMDIAVEHRVPYAFVQAVAAESGLNYAGQHLSDAQQREVRRRREKAGQSIREIAAEMGLPKSKIGRYSRRVYLDEAAEGDRIGFTEAARPKRCPVHGLVNVWPCVACTALGAVRD</sequence>
<name>A0ABX5XYQ3_9BACT</name>
<accession>A0ABX5XYQ3</accession>
<dbReference type="RefSeq" id="WP_145216648.1">
    <property type="nucleotide sequence ID" value="NZ_CP036432.1"/>
</dbReference>
<evidence type="ECO:0000313" key="1">
    <source>
        <dbReference type="EMBL" id="QDV86065.1"/>
    </source>
</evidence>
<reference evidence="1 2" key="1">
    <citation type="submission" date="2019-02" db="EMBL/GenBank/DDBJ databases">
        <title>Deep-cultivation of Planctomycetes and their phenomic and genomic characterization uncovers novel biology.</title>
        <authorList>
            <person name="Wiegand S."/>
            <person name="Jogler M."/>
            <person name="Boedeker C."/>
            <person name="Pinto D."/>
            <person name="Vollmers J."/>
            <person name="Rivas-Marin E."/>
            <person name="Kohn T."/>
            <person name="Peeters S.H."/>
            <person name="Heuer A."/>
            <person name="Rast P."/>
            <person name="Oberbeckmann S."/>
            <person name="Bunk B."/>
            <person name="Jeske O."/>
            <person name="Meyerdierks A."/>
            <person name="Storesund J.E."/>
            <person name="Kallscheuer N."/>
            <person name="Luecker S."/>
            <person name="Lage O.M."/>
            <person name="Pohl T."/>
            <person name="Merkel B.J."/>
            <person name="Hornburger P."/>
            <person name="Mueller R.-W."/>
            <person name="Bruemmer F."/>
            <person name="Labrenz M."/>
            <person name="Spormann A.M."/>
            <person name="Op den Camp H."/>
            <person name="Overmann J."/>
            <person name="Amann R."/>
            <person name="Jetten M.S.M."/>
            <person name="Mascher T."/>
            <person name="Medema M.H."/>
            <person name="Devos D.P."/>
            <person name="Kaster A.-K."/>
            <person name="Ovreas L."/>
            <person name="Rohde M."/>
            <person name="Galperin M.Y."/>
            <person name="Jogler C."/>
        </authorList>
    </citation>
    <scope>NUCLEOTIDE SEQUENCE [LARGE SCALE GENOMIC DNA]</scope>
    <source>
        <strain evidence="1 2">TBK1r</strain>
    </source>
</reference>
<keyword evidence="2" id="KW-1185">Reference proteome</keyword>
<proteinExistence type="predicted"/>